<dbReference type="Gene3D" id="3.40.50.300">
    <property type="entry name" value="P-loop containing nucleotide triphosphate hydrolases"/>
    <property type="match status" value="1"/>
</dbReference>
<feature type="compositionally biased region" description="Basic and acidic residues" evidence="1">
    <location>
        <begin position="597"/>
        <end position="615"/>
    </location>
</feature>
<dbReference type="Proteomes" id="UP000193884">
    <property type="component" value="Unassembled WGS sequence"/>
</dbReference>
<reference evidence="2 3" key="1">
    <citation type="submission" date="2017-03" db="EMBL/GenBank/DDBJ databases">
        <title>Whole genome sequences of fourteen strains of Bradyrhizobium canariense and one strain of Bradyrhizobium japonicum isolated from Lupinus (Papilionoideae: Genisteae) species in Algeria.</title>
        <authorList>
            <person name="Crovadore J."/>
            <person name="Chekireb D."/>
            <person name="Brachmann A."/>
            <person name="Chablais R."/>
            <person name="Cochard B."/>
            <person name="Lefort F."/>
        </authorList>
    </citation>
    <scope>NUCLEOTIDE SEQUENCE [LARGE SCALE GENOMIC DNA]</scope>
    <source>
        <strain evidence="2 3">UBMAN05</strain>
    </source>
</reference>
<evidence type="ECO:0000256" key="1">
    <source>
        <dbReference type="SAM" id="MobiDB-lite"/>
    </source>
</evidence>
<feature type="region of interest" description="Disordered" evidence="1">
    <location>
        <begin position="597"/>
        <end position="628"/>
    </location>
</feature>
<dbReference type="RefSeq" id="WP_085384055.1">
    <property type="nucleotide sequence ID" value="NZ_NAFJ01000134.1"/>
</dbReference>
<evidence type="ECO:0000313" key="2">
    <source>
        <dbReference type="EMBL" id="OSJ31073.1"/>
    </source>
</evidence>
<keyword evidence="3" id="KW-1185">Reference proteome</keyword>
<organism evidence="2 3">
    <name type="scientific">Bradyrhizobium canariense</name>
    <dbReference type="NCBI Taxonomy" id="255045"/>
    <lineage>
        <taxon>Bacteria</taxon>
        <taxon>Pseudomonadati</taxon>
        <taxon>Pseudomonadota</taxon>
        <taxon>Alphaproteobacteria</taxon>
        <taxon>Hyphomicrobiales</taxon>
        <taxon>Nitrobacteraceae</taxon>
        <taxon>Bradyrhizobium</taxon>
    </lineage>
</organism>
<evidence type="ECO:0000313" key="3">
    <source>
        <dbReference type="Proteomes" id="UP000193884"/>
    </source>
</evidence>
<comment type="caution">
    <text evidence="2">The sequence shown here is derived from an EMBL/GenBank/DDBJ whole genome shotgun (WGS) entry which is preliminary data.</text>
</comment>
<dbReference type="Pfam" id="PF13481">
    <property type="entry name" value="AAA_25"/>
    <property type="match status" value="1"/>
</dbReference>
<dbReference type="InterPro" id="IPR034154">
    <property type="entry name" value="TOPRIM_DnaG/twinkle"/>
</dbReference>
<dbReference type="Gene3D" id="3.40.1360.10">
    <property type="match status" value="1"/>
</dbReference>
<protein>
    <recommendedName>
        <fullName evidence="4">AAA domain-containing protein</fullName>
    </recommendedName>
</protein>
<dbReference type="InterPro" id="IPR027417">
    <property type="entry name" value="P-loop_NTPase"/>
</dbReference>
<sequence>MMHISPQQLAQALGGEVSGNQILAPGPGHSPKDRSLSIRLDDAAPDGMVVHSFAGDDPLICKDYVRDRAGLAKWEPQNPGTANNALSRMTSRAAKPVAKAGTAPATYIYRLQDGTPYLRVVRPGFYQSHWNGKEWVTGAPKGPKIPYRLPEMVAAARDGVMDVVVVEGEKDADNLAALGFIATTNSGGADTGTGTKFTADLAEWFEGKNVYVLPDNDEPGDRHATQVVEILRPVAKTIRIVRLPGLADRGDVSDWIEAGGTADDLATLLRHAPEIRAETTDRLIKSSAQFLEGFTPPDYLIDGLVQRRFLYSVTAPTGHGKTAVALLISAHKALGLPIGKHEVDPGRVLYFAGENPDDVRMRWIALSERMGFDSKTIDVHFLEGTFKVSDLIARIKQEVADLGGVSLIVVDTSAAYFEGDEENGNVQAGAHARMFRQLLKFPGEPCTLILCHPVKNAQADNLLPRGGGAFIAEVDGNLTCWKTESLVTLHWQGKFRGPDFAPLTFQLETVSSTHLRDSKGRQIPSVVARALSETEKKQADSKSGDDEDALLLAVAEHPRASYAGLAVALGWVSDKGENKAKVKRCADRLKADKLVKPDRRGTLTLTEKGETEVKRLRGNQQRQANVSG</sequence>
<feature type="compositionally biased region" description="Polar residues" evidence="1">
    <location>
        <begin position="618"/>
        <end position="628"/>
    </location>
</feature>
<gene>
    <name evidence="2" type="ORF">BST63_10530</name>
</gene>
<proteinExistence type="predicted"/>
<dbReference type="SUPFAM" id="SSF52540">
    <property type="entry name" value="P-loop containing nucleoside triphosphate hydrolases"/>
    <property type="match status" value="1"/>
</dbReference>
<dbReference type="SUPFAM" id="SSF110455">
    <property type="entry name" value="Toprim domain"/>
    <property type="match status" value="1"/>
</dbReference>
<dbReference type="CDD" id="cd01029">
    <property type="entry name" value="TOPRIM_primases"/>
    <property type="match status" value="1"/>
</dbReference>
<dbReference type="EMBL" id="NAFK01000150">
    <property type="protein sequence ID" value="OSJ31073.1"/>
    <property type="molecule type" value="Genomic_DNA"/>
</dbReference>
<name>A0ABX3X688_9BRAD</name>
<evidence type="ECO:0008006" key="4">
    <source>
        <dbReference type="Google" id="ProtNLM"/>
    </source>
</evidence>
<accession>A0ABX3X688</accession>